<organism evidence="2 3">
    <name type="scientific">Cavia porcellus</name>
    <name type="common">Guinea pig</name>
    <dbReference type="NCBI Taxonomy" id="10141"/>
    <lineage>
        <taxon>Eukaryota</taxon>
        <taxon>Metazoa</taxon>
        <taxon>Chordata</taxon>
        <taxon>Craniata</taxon>
        <taxon>Vertebrata</taxon>
        <taxon>Euteleostomi</taxon>
        <taxon>Mammalia</taxon>
        <taxon>Eutheria</taxon>
        <taxon>Euarchontoglires</taxon>
        <taxon>Glires</taxon>
        <taxon>Rodentia</taxon>
        <taxon>Hystricomorpha</taxon>
        <taxon>Caviidae</taxon>
        <taxon>Cavia</taxon>
    </lineage>
</organism>
<dbReference type="EMBL" id="AAKN02052635">
    <property type="status" value="NOT_ANNOTATED_CDS"/>
    <property type="molecule type" value="Genomic_DNA"/>
</dbReference>
<reference evidence="3" key="1">
    <citation type="journal article" date="2011" name="Nature">
        <title>A high-resolution map of human evolutionary constraint using 29 mammals.</title>
        <authorList>
            <person name="Lindblad-Toh K."/>
            <person name="Garber M."/>
            <person name="Zuk O."/>
            <person name="Lin M.F."/>
            <person name="Parker B.J."/>
            <person name="Washietl S."/>
            <person name="Kheradpour P."/>
            <person name="Ernst J."/>
            <person name="Jordan G."/>
            <person name="Mauceli E."/>
            <person name="Ward L.D."/>
            <person name="Lowe C.B."/>
            <person name="Holloway A.K."/>
            <person name="Clamp M."/>
            <person name="Gnerre S."/>
            <person name="Alfoldi J."/>
            <person name="Beal K."/>
            <person name="Chang J."/>
            <person name="Clawson H."/>
            <person name="Cuff J."/>
            <person name="Di Palma F."/>
            <person name="Fitzgerald S."/>
            <person name="Flicek P."/>
            <person name="Guttman M."/>
            <person name="Hubisz M.J."/>
            <person name="Jaffe D.B."/>
            <person name="Jungreis I."/>
            <person name="Kent W.J."/>
            <person name="Kostka D."/>
            <person name="Lara M."/>
            <person name="Martins A.L."/>
            <person name="Massingham T."/>
            <person name="Moltke I."/>
            <person name="Raney B.J."/>
            <person name="Rasmussen M.D."/>
            <person name="Robinson J."/>
            <person name="Stark A."/>
            <person name="Vilella A.J."/>
            <person name="Wen J."/>
            <person name="Xie X."/>
            <person name="Zody M.C."/>
            <person name="Baldwin J."/>
            <person name="Bloom T."/>
            <person name="Chin C.W."/>
            <person name="Heiman D."/>
            <person name="Nicol R."/>
            <person name="Nusbaum C."/>
            <person name="Young S."/>
            <person name="Wilkinson J."/>
            <person name="Worley K.C."/>
            <person name="Kovar C.L."/>
            <person name="Muzny D.M."/>
            <person name="Gibbs R.A."/>
            <person name="Cree A."/>
            <person name="Dihn H.H."/>
            <person name="Fowler G."/>
            <person name="Jhangiani S."/>
            <person name="Joshi V."/>
            <person name="Lee S."/>
            <person name="Lewis L.R."/>
            <person name="Nazareth L.V."/>
            <person name="Okwuonu G."/>
            <person name="Santibanez J."/>
            <person name="Warren W.C."/>
            <person name="Mardis E.R."/>
            <person name="Weinstock G.M."/>
            <person name="Wilson R.K."/>
            <person name="Delehaunty K."/>
            <person name="Dooling D."/>
            <person name="Fronik C."/>
            <person name="Fulton L."/>
            <person name="Fulton B."/>
            <person name="Graves T."/>
            <person name="Minx P."/>
            <person name="Sodergren E."/>
            <person name="Birney E."/>
            <person name="Margulies E.H."/>
            <person name="Herrero J."/>
            <person name="Green E.D."/>
            <person name="Haussler D."/>
            <person name="Siepel A."/>
            <person name="Goldman N."/>
            <person name="Pollard K.S."/>
            <person name="Pedersen J.S."/>
            <person name="Lander E.S."/>
            <person name="Kellis M."/>
        </authorList>
    </citation>
    <scope>NUCLEOTIDE SEQUENCE [LARGE SCALE GENOMIC DNA]</scope>
    <source>
        <strain evidence="3">2N</strain>
    </source>
</reference>
<name>A0A286XSF4_CAVPO</name>
<dbReference type="EMBL" id="AAKN02052637">
    <property type="status" value="NOT_ANNOTATED_CDS"/>
    <property type="molecule type" value="Genomic_DNA"/>
</dbReference>
<dbReference type="Ensembl" id="ENSCPOT00000033121.1">
    <property type="protein sequence ID" value="ENSCPOP00000028449.1"/>
    <property type="gene ID" value="ENSCPOG00000007112.4"/>
</dbReference>
<feature type="compositionally biased region" description="Basic and acidic residues" evidence="1">
    <location>
        <begin position="7"/>
        <end position="24"/>
    </location>
</feature>
<sequence length="65" mass="7483">MSKSLKKLVEESREKNQPEVDMSDRGISNMLDVNGLSCTADTCRQTQNPRRRIMTNRKRSAGNLW</sequence>
<evidence type="ECO:0000313" key="3">
    <source>
        <dbReference type="Proteomes" id="UP000005447"/>
    </source>
</evidence>
<dbReference type="Proteomes" id="UP000005447">
    <property type="component" value="Unassembled WGS sequence"/>
</dbReference>
<dbReference type="AlphaFoldDB" id="A0A286XSF4"/>
<evidence type="ECO:0000313" key="2">
    <source>
        <dbReference type="Ensembl" id="ENSCPOP00000028449.1"/>
    </source>
</evidence>
<reference evidence="2" key="3">
    <citation type="submission" date="2025-09" db="UniProtKB">
        <authorList>
            <consortium name="Ensembl"/>
        </authorList>
    </citation>
    <scope>IDENTIFICATION</scope>
    <source>
        <strain evidence="2">2N</strain>
    </source>
</reference>
<dbReference type="VEuPathDB" id="HostDB:ENSCPOG00000007112"/>
<dbReference type="GeneTree" id="ENSGT00940000158676"/>
<dbReference type="EMBL" id="AAKN02052634">
    <property type="status" value="NOT_ANNOTATED_CDS"/>
    <property type="molecule type" value="Genomic_DNA"/>
</dbReference>
<dbReference type="EMBL" id="AAKN02052636">
    <property type="status" value="NOT_ANNOTATED_CDS"/>
    <property type="molecule type" value="Genomic_DNA"/>
</dbReference>
<reference evidence="2" key="2">
    <citation type="submission" date="2025-08" db="UniProtKB">
        <authorList>
            <consortium name="Ensembl"/>
        </authorList>
    </citation>
    <scope>IDENTIFICATION</scope>
    <source>
        <strain evidence="2">2N</strain>
    </source>
</reference>
<accession>A0A286XSF4</accession>
<dbReference type="Bgee" id="ENSCPOG00000007112">
    <property type="expression patterns" value="Expressed in uterine cervix and 13 other cell types or tissues"/>
</dbReference>
<proteinExistence type="predicted"/>
<feature type="compositionally biased region" description="Basic residues" evidence="1">
    <location>
        <begin position="49"/>
        <end position="65"/>
    </location>
</feature>
<feature type="compositionally biased region" description="Polar residues" evidence="1">
    <location>
        <begin position="36"/>
        <end position="48"/>
    </location>
</feature>
<keyword evidence="3" id="KW-1185">Reference proteome</keyword>
<evidence type="ECO:0000256" key="1">
    <source>
        <dbReference type="SAM" id="MobiDB-lite"/>
    </source>
</evidence>
<feature type="region of interest" description="Disordered" evidence="1">
    <location>
        <begin position="1"/>
        <end position="65"/>
    </location>
</feature>
<gene>
    <name evidence="2" type="primary">RSU1</name>
</gene>
<protein>
    <submittedName>
        <fullName evidence="2">Ras suppressor protein 1</fullName>
    </submittedName>
</protein>